<proteinExistence type="predicted"/>
<reference evidence="1" key="1">
    <citation type="submission" date="2021-01" db="EMBL/GenBank/DDBJ databases">
        <authorList>
            <person name="Li R."/>
            <person name="Bekaert M."/>
        </authorList>
    </citation>
    <scope>NUCLEOTIDE SEQUENCE</scope>
    <source>
        <strain evidence="1">Farmed</strain>
    </source>
</reference>
<protein>
    <submittedName>
        <fullName evidence="1">Uncharacterized protein</fullName>
    </submittedName>
</protein>
<accession>A0A812BEF5</accession>
<comment type="caution">
    <text evidence="1">The sequence shown here is derived from an EMBL/GenBank/DDBJ whole genome shotgun (WGS) entry which is preliminary data.</text>
</comment>
<organism evidence="1 2">
    <name type="scientific">Acanthosepion pharaonis</name>
    <name type="common">Pharaoh cuttlefish</name>
    <name type="synonym">Sepia pharaonis</name>
    <dbReference type="NCBI Taxonomy" id="158019"/>
    <lineage>
        <taxon>Eukaryota</taxon>
        <taxon>Metazoa</taxon>
        <taxon>Spiralia</taxon>
        <taxon>Lophotrochozoa</taxon>
        <taxon>Mollusca</taxon>
        <taxon>Cephalopoda</taxon>
        <taxon>Coleoidea</taxon>
        <taxon>Decapodiformes</taxon>
        <taxon>Sepiida</taxon>
        <taxon>Sepiina</taxon>
        <taxon>Sepiidae</taxon>
        <taxon>Acanthosepion</taxon>
    </lineage>
</organism>
<dbReference type="Proteomes" id="UP000597762">
    <property type="component" value="Unassembled WGS sequence"/>
</dbReference>
<name>A0A812BEF5_ACAPH</name>
<dbReference type="AlphaFoldDB" id="A0A812BEF5"/>
<evidence type="ECO:0000313" key="2">
    <source>
        <dbReference type="Proteomes" id="UP000597762"/>
    </source>
</evidence>
<gene>
    <name evidence="1" type="ORF">SPHA_15165</name>
</gene>
<dbReference type="EMBL" id="CAHIKZ030000526">
    <property type="protein sequence ID" value="CAE1178397.1"/>
    <property type="molecule type" value="Genomic_DNA"/>
</dbReference>
<evidence type="ECO:0000313" key="1">
    <source>
        <dbReference type="EMBL" id="CAE1178397.1"/>
    </source>
</evidence>
<sequence>MLVEMKQQIITSFLIPPDFPFSYTIPLYPLNQSFPSSHCLYPGLSLSMSPPQASSFFLCLCPGLSLSQFCLFVISGLSPIFPPSRVFSHFFPAFSLSLSASTEGFLFLFSLPPSLVFSPSLSFPPSWAFSHFPSIPRFLSLSPPSQVFSTTLQFFSLSFHPLSASYLCLFLSTPSLLLSLSLFPTPGIPPSPAASFPPPPLQPISLLPALSSLFLHAFFPTFSLLSSPHSLSSLPHILSPLFPTFSLLSSPHSLSLFPILSPLFPTFSLLSSPHSLSSLPHILSPLFPTFSLFLSLHSRFSFRPFSLLFPPPQNVLLVISKYETLDIYPCCIIIIRLFPVAGGSPPMSVTSGLFG</sequence>
<keyword evidence="2" id="KW-1185">Reference proteome</keyword>